<evidence type="ECO:0000313" key="2">
    <source>
        <dbReference type="EMBL" id="CAG6487938.1"/>
    </source>
</evidence>
<organism evidence="2">
    <name type="scientific">Culex pipiens</name>
    <name type="common">House mosquito</name>
    <dbReference type="NCBI Taxonomy" id="7175"/>
    <lineage>
        <taxon>Eukaryota</taxon>
        <taxon>Metazoa</taxon>
        <taxon>Ecdysozoa</taxon>
        <taxon>Arthropoda</taxon>
        <taxon>Hexapoda</taxon>
        <taxon>Insecta</taxon>
        <taxon>Pterygota</taxon>
        <taxon>Neoptera</taxon>
        <taxon>Endopterygota</taxon>
        <taxon>Diptera</taxon>
        <taxon>Nematocera</taxon>
        <taxon>Culicoidea</taxon>
        <taxon>Culicidae</taxon>
        <taxon>Culicinae</taxon>
        <taxon>Culicini</taxon>
        <taxon>Culex</taxon>
        <taxon>Culex</taxon>
    </lineage>
</organism>
<sequence>MDEDREFSRRRHQAGVTSRHLRHRSLLNNQREHTVSRRHTRTTRMPEPWRVWPKRCTRSIRVPTVGCRQEPASACRNPTNGFRAVVPTSICHGSSTPTMRPWDVTRCSDPA</sequence>
<feature type="compositionally biased region" description="Basic residues" evidence="1">
    <location>
        <begin position="8"/>
        <end position="20"/>
    </location>
</feature>
<feature type="region of interest" description="Disordered" evidence="1">
    <location>
        <begin position="92"/>
        <end position="111"/>
    </location>
</feature>
<reference evidence="2" key="1">
    <citation type="submission" date="2021-05" db="EMBL/GenBank/DDBJ databases">
        <authorList>
            <person name="Alioto T."/>
            <person name="Alioto T."/>
            <person name="Gomez Garrido J."/>
        </authorList>
    </citation>
    <scope>NUCLEOTIDE SEQUENCE</scope>
</reference>
<name>A0A8D8C7X0_CULPI</name>
<dbReference type="AlphaFoldDB" id="A0A8D8C7X0"/>
<protein>
    <submittedName>
        <fullName evidence="2">(northern house mosquito) hypothetical protein</fullName>
    </submittedName>
</protein>
<dbReference type="EMBL" id="HBUE01108850">
    <property type="protein sequence ID" value="CAG6487938.1"/>
    <property type="molecule type" value="Transcribed_RNA"/>
</dbReference>
<feature type="region of interest" description="Disordered" evidence="1">
    <location>
        <begin position="1"/>
        <end position="20"/>
    </location>
</feature>
<proteinExistence type="predicted"/>
<evidence type="ECO:0000256" key="1">
    <source>
        <dbReference type="SAM" id="MobiDB-lite"/>
    </source>
</evidence>
<accession>A0A8D8C7X0</accession>